<dbReference type="InterPro" id="IPR005903">
    <property type="entry name" value="BchC"/>
</dbReference>
<dbReference type="PANTHER" id="PTHR43189:SF1">
    <property type="entry name" value="ZINC-TYPE ALCOHOL DEHYDROGENASE-LIKE PROTEIN C1198.01"/>
    <property type="match status" value="1"/>
</dbReference>
<dbReference type="NCBIfam" id="TIGR01202">
    <property type="entry name" value="bchC"/>
    <property type="match status" value="1"/>
</dbReference>
<dbReference type="Gene3D" id="3.90.180.10">
    <property type="entry name" value="Medium-chain alcohol dehydrogenases, catalytic domain"/>
    <property type="match status" value="2"/>
</dbReference>
<gene>
    <name evidence="3" type="primary">bchC</name>
    <name evidence="3" type="ORF">Q8X39_12175</name>
</gene>
<proteinExistence type="predicted"/>
<sequence>MNTQAVVIDRPEHLQLARLHLPPAEPEDVVVEVEWSGISTGTERLIWTGRMPMFPGMGYPLVPGYEAVGRVIEVGARSDLRLGQRVFVPGARCFGEVRGLFGASASRLVVPGPRVVPVADSLGADAVLIALAATAYHSVSGGGLGAPHTPPDLIVGHGVLGRLLARLNVAAGHTGFTVWETQPARQGGALGYQVISPEDDPRRDYHAIYDVSGDAGLLDTLIARLAPGGEVVLAGFYAAPLSLSFPPAFMREARIRVAAEWKRPDLLAVQQLLQDGRLDLRGLITHQERAEHAGSAYQQAFTDAGCLKMVLDWRHAA</sequence>
<evidence type="ECO:0000313" key="3">
    <source>
        <dbReference type="EMBL" id="MDP4301397.1"/>
    </source>
</evidence>
<name>A0ABT9G543_LEPDI</name>
<dbReference type="CDD" id="cd08255">
    <property type="entry name" value="2-desacetyl-2-hydroxyethyl_bacteriochlorophyllide_like"/>
    <property type="match status" value="1"/>
</dbReference>
<dbReference type="Proteomes" id="UP001235760">
    <property type="component" value="Unassembled WGS sequence"/>
</dbReference>
<evidence type="ECO:0000256" key="1">
    <source>
        <dbReference type="ARBA" id="ARBA00023002"/>
    </source>
</evidence>
<dbReference type="RefSeq" id="WP_305749954.1">
    <property type="nucleotide sequence ID" value="NZ_JAUZEE010000006.1"/>
</dbReference>
<dbReference type="SUPFAM" id="SSF51735">
    <property type="entry name" value="NAD(P)-binding Rossmann-fold domains"/>
    <property type="match status" value="1"/>
</dbReference>
<protein>
    <submittedName>
        <fullName evidence="3">Chlorophyll synthesis pathway protein BchC</fullName>
    </submittedName>
</protein>
<feature type="domain" description="Alcohol dehydrogenase-like N-terminal" evidence="2">
    <location>
        <begin position="26"/>
        <end position="119"/>
    </location>
</feature>
<dbReference type="PANTHER" id="PTHR43189">
    <property type="entry name" value="ZINC-TYPE ALCOHOL DEHYDROGENASE-LIKE PROTEIN C1198.01-RELATED"/>
    <property type="match status" value="1"/>
</dbReference>
<comment type="caution">
    <text evidence="3">The sequence shown here is derived from an EMBL/GenBank/DDBJ whole genome shotgun (WGS) entry which is preliminary data.</text>
</comment>
<dbReference type="Pfam" id="PF08240">
    <property type="entry name" value="ADH_N"/>
    <property type="match status" value="1"/>
</dbReference>
<dbReference type="SUPFAM" id="SSF50129">
    <property type="entry name" value="GroES-like"/>
    <property type="match status" value="1"/>
</dbReference>
<evidence type="ECO:0000259" key="2">
    <source>
        <dbReference type="Pfam" id="PF08240"/>
    </source>
</evidence>
<dbReference type="Gene3D" id="3.40.50.720">
    <property type="entry name" value="NAD(P)-binding Rossmann-like Domain"/>
    <property type="match status" value="1"/>
</dbReference>
<reference evidence="3 4" key="1">
    <citation type="submission" date="2023-08" db="EMBL/GenBank/DDBJ databases">
        <authorList>
            <person name="Roldan D.M."/>
            <person name="Menes R.J."/>
        </authorList>
    </citation>
    <scope>NUCLEOTIDE SEQUENCE [LARGE SCALE GENOMIC DNA]</scope>
    <source>
        <strain evidence="3 4">CCM 2812</strain>
    </source>
</reference>
<keyword evidence="4" id="KW-1185">Reference proteome</keyword>
<dbReference type="EMBL" id="JAUZEE010000006">
    <property type="protein sequence ID" value="MDP4301397.1"/>
    <property type="molecule type" value="Genomic_DNA"/>
</dbReference>
<accession>A0ABT9G543</accession>
<organism evidence="3 4">
    <name type="scientific">Leptothrix discophora</name>
    <dbReference type="NCBI Taxonomy" id="89"/>
    <lineage>
        <taxon>Bacteria</taxon>
        <taxon>Pseudomonadati</taxon>
        <taxon>Pseudomonadota</taxon>
        <taxon>Betaproteobacteria</taxon>
        <taxon>Burkholderiales</taxon>
        <taxon>Sphaerotilaceae</taxon>
        <taxon>Leptothrix</taxon>
    </lineage>
</organism>
<keyword evidence="1" id="KW-0560">Oxidoreductase</keyword>
<dbReference type="InterPro" id="IPR011032">
    <property type="entry name" value="GroES-like_sf"/>
</dbReference>
<dbReference type="InterPro" id="IPR036291">
    <property type="entry name" value="NAD(P)-bd_dom_sf"/>
</dbReference>
<evidence type="ECO:0000313" key="4">
    <source>
        <dbReference type="Proteomes" id="UP001235760"/>
    </source>
</evidence>
<dbReference type="InterPro" id="IPR013154">
    <property type="entry name" value="ADH-like_N"/>
</dbReference>